<sequence length="435" mass="48854">MCPLILILSGKRPDQKQVAKMAHSTPVVEPFANISAQELLKNTPGLFGWVRKEETAGLRSMVKALDWPWRYMILSKGCLYLFKHSDDQDFCEAVPLSNFRVCNAPEKSKYPWVFKLIHTKSYDVKTLVFAVDTDFDLKKWQDAIGIDMDKYCRDSPRADDADGYSSIDDDETSKPPSRAQTFQIRERPPAPLPDTRRRSSCTFLPPDLPQKPLPSVPNYSQKPLPPPPGQEKPQLGRRPIDPKPATLPRPPLTPRQSSPAIMGKFPGRSSDSSGLTAQGYEDVINQLQKAKVNPSDKRGPMPTPPSKGGSAALRKPAKLGRGAPDGQSFKVKHKEGVLPNSALLLDIDKTEVTSLLENKLGVYILRNSQTAQSKMALSVWTGDRVRHYVIFLEQSQGYALQPDGPRFDKLEEMIRHYYDFNLPKCDVKLTRPYRS</sequence>
<feature type="region of interest" description="Disordered" evidence="3">
    <location>
        <begin position="151"/>
        <end position="276"/>
    </location>
</feature>
<dbReference type="SMART" id="SM00233">
    <property type="entry name" value="PH"/>
    <property type="match status" value="1"/>
</dbReference>
<evidence type="ECO:0000256" key="2">
    <source>
        <dbReference type="PROSITE-ProRule" id="PRU00191"/>
    </source>
</evidence>
<dbReference type="CDD" id="cd00173">
    <property type="entry name" value="SH2"/>
    <property type="match status" value="1"/>
</dbReference>
<dbReference type="PANTHER" id="PTHR15126:SF4">
    <property type="entry name" value="SH3 DOMAIN-BINDING PROTEIN 2"/>
    <property type="match status" value="1"/>
</dbReference>
<dbReference type="Proteomes" id="UP000225706">
    <property type="component" value="Unassembled WGS sequence"/>
</dbReference>
<feature type="domain" description="SH2" evidence="4">
    <location>
        <begin position="342"/>
        <end position="433"/>
    </location>
</feature>
<feature type="domain" description="PH" evidence="5">
    <location>
        <begin position="43"/>
        <end position="149"/>
    </location>
</feature>
<dbReference type="OrthoDB" id="10254483at2759"/>
<feature type="compositionally biased region" description="Basic and acidic residues" evidence="3">
    <location>
        <begin position="151"/>
        <end position="160"/>
    </location>
</feature>
<gene>
    <name evidence="6" type="primary">PLEKHA4</name>
    <name evidence="6" type="ORF">AWC38_SpisGene6057</name>
</gene>
<evidence type="ECO:0000256" key="3">
    <source>
        <dbReference type="SAM" id="MobiDB-lite"/>
    </source>
</evidence>
<protein>
    <submittedName>
        <fullName evidence="6">Pleckstrin-likey domain-containing family A member 4</fullName>
    </submittedName>
</protein>
<feature type="compositionally biased region" description="Pro residues" evidence="3">
    <location>
        <begin position="206"/>
        <end position="215"/>
    </location>
</feature>
<dbReference type="AlphaFoldDB" id="A0A2B4SJF5"/>
<evidence type="ECO:0000259" key="4">
    <source>
        <dbReference type="PROSITE" id="PS50001"/>
    </source>
</evidence>
<keyword evidence="7" id="KW-1185">Reference proteome</keyword>
<dbReference type="EMBL" id="LSMT01000069">
    <property type="protein sequence ID" value="PFX29239.1"/>
    <property type="molecule type" value="Genomic_DNA"/>
</dbReference>
<evidence type="ECO:0000313" key="7">
    <source>
        <dbReference type="Proteomes" id="UP000225706"/>
    </source>
</evidence>
<dbReference type="InterPro" id="IPR036860">
    <property type="entry name" value="SH2_dom_sf"/>
</dbReference>
<dbReference type="GO" id="GO:0017124">
    <property type="term" value="F:SH3 domain binding"/>
    <property type="evidence" value="ECO:0007669"/>
    <property type="project" value="TreeGrafter"/>
</dbReference>
<organism evidence="6 7">
    <name type="scientific">Stylophora pistillata</name>
    <name type="common">Smooth cauliflower coral</name>
    <dbReference type="NCBI Taxonomy" id="50429"/>
    <lineage>
        <taxon>Eukaryota</taxon>
        <taxon>Metazoa</taxon>
        <taxon>Cnidaria</taxon>
        <taxon>Anthozoa</taxon>
        <taxon>Hexacorallia</taxon>
        <taxon>Scleractinia</taxon>
        <taxon>Astrocoeniina</taxon>
        <taxon>Pocilloporidae</taxon>
        <taxon>Stylophora</taxon>
    </lineage>
</organism>
<dbReference type="Gene3D" id="3.30.505.10">
    <property type="entry name" value="SH2 domain"/>
    <property type="match status" value="1"/>
</dbReference>
<feature type="compositionally biased region" description="Polar residues" evidence="3">
    <location>
        <begin position="174"/>
        <end position="183"/>
    </location>
</feature>
<dbReference type="PROSITE" id="PS50003">
    <property type="entry name" value="PH_DOMAIN"/>
    <property type="match status" value="1"/>
</dbReference>
<evidence type="ECO:0000256" key="1">
    <source>
        <dbReference type="ARBA" id="ARBA00022999"/>
    </source>
</evidence>
<dbReference type="GO" id="GO:0007165">
    <property type="term" value="P:signal transduction"/>
    <property type="evidence" value="ECO:0007669"/>
    <property type="project" value="InterPro"/>
</dbReference>
<name>A0A2B4SJF5_STYPI</name>
<evidence type="ECO:0000259" key="5">
    <source>
        <dbReference type="PROSITE" id="PS50003"/>
    </source>
</evidence>
<dbReference type="SMART" id="SM00252">
    <property type="entry name" value="SH2"/>
    <property type="match status" value="1"/>
</dbReference>
<evidence type="ECO:0000313" key="6">
    <source>
        <dbReference type="EMBL" id="PFX29239.1"/>
    </source>
</evidence>
<dbReference type="Pfam" id="PF00017">
    <property type="entry name" value="SH2"/>
    <property type="match status" value="1"/>
</dbReference>
<proteinExistence type="predicted"/>
<dbReference type="InterPro" id="IPR011993">
    <property type="entry name" value="PH-like_dom_sf"/>
</dbReference>
<dbReference type="SUPFAM" id="SSF50729">
    <property type="entry name" value="PH domain-like"/>
    <property type="match status" value="1"/>
</dbReference>
<reference evidence="7" key="1">
    <citation type="journal article" date="2017" name="bioRxiv">
        <title>Comparative analysis of the genomes of Stylophora pistillata and Acropora digitifera provides evidence for extensive differences between species of corals.</title>
        <authorList>
            <person name="Voolstra C.R."/>
            <person name="Li Y."/>
            <person name="Liew Y.J."/>
            <person name="Baumgarten S."/>
            <person name="Zoccola D."/>
            <person name="Flot J.-F."/>
            <person name="Tambutte S."/>
            <person name="Allemand D."/>
            <person name="Aranda M."/>
        </authorList>
    </citation>
    <scope>NUCLEOTIDE SEQUENCE [LARGE SCALE GENOMIC DNA]</scope>
</reference>
<keyword evidence="1 2" id="KW-0727">SH2 domain</keyword>
<feature type="region of interest" description="Disordered" evidence="3">
    <location>
        <begin position="290"/>
        <end position="330"/>
    </location>
</feature>
<dbReference type="Pfam" id="PF00169">
    <property type="entry name" value="PH"/>
    <property type="match status" value="1"/>
</dbReference>
<dbReference type="SUPFAM" id="SSF55550">
    <property type="entry name" value="SH2 domain"/>
    <property type="match status" value="1"/>
</dbReference>
<comment type="caution">
    <text evidence="6">The sequence shown here is derived from an EMBL/GenBank/DDBJ whole genome shotgun (WGS) entry which is preliminary data.</text>
</comment>
<dbReference type="InterPro" id="IPR001849">
    <property type="entry name" value="PH_domain"/>
</dbReference>
<dbReference type="Gene3D" id="2.30.29.30">
    <property type="entry name" value="Pleckstrin-homology domain (PH domain)/Phosphotyrosine-binding domain (PTB)"/>
    <property type="match status" value="1"/>
</dbReference>
<dbReference type="PANTHER" id="PTHR15126">
    <property type="entry name" value="SH3-BINDING"/>
    <property type="match status" value="1"/>
</dbReference>
<accession>A0A2B4SJF5</accession>
<dbReference type="PROSITE" id="PS50001">
    <property type="entry name" value="SH2"/>
    <property type="match status" value="1"/>
</dbReference>
<dbReference type="InterPro" id="IPR035848">
    <property type="entry name" value="SH3BP2"/>
</dbReference>
<dbReference type="InterPro" id="IPR000980">
    <property type="entry name" value="SH2"/>
</dbReference>